<gene>
    <name evidence="1" type="ORF">P5G51_016645</name>
</gene>
<dbReference type="SUPFAM" id="SSF53254">
    <property type="entry name" value="Phosphoglycerate mutase-like"/>
    <property type="match status" value="1"/>
</dbReference>
<dbReference type="InterPro" id="IPR013078">
    <property type="entry name" value="His_Pase_superF_clade-1"/>
</dbReference>
<dbReference type="Proteomes" id="UP001228376">
    <property type="component" value="Unassembled WGS sequence"/>
</dbReference>
<organism evidence="1 2">
    <name type="scientific">Tigheibacillus jepli</name>
    <dbReference type="NCBI Taxonomy" id="3035914"/>
    <lineage>
        <taxon>Bacteria</taxon>
        <taxon>Bacillati</taxon>
        <taxon>Bacillota</taxon>
        <taxon>Bacilli</taxon>
        <taxon>Bacillales</taxon>
        <taxon>Bacillaceae</taxon>
        <taxon>Tigheibacillus</taxon>
    </lineage>
</organism>
<accession>A0ABU5CK78</accession>
<evidence type="ECO:0000313" key="1">
    <source>
        <dbReference type="EMBL" id="MDY0406768.1"/>
    </source>
</evidence>
<comment type="caution">
    <text evidence="1">The sequence shown here is derived from an EMBL/GenBank/DDBJ whole genome shotgun (WGS) entry which is preliminary data.</text>
</comment>
<dbReference type="EMBL" id="JAROCA020000002">
    <property type="protein sequence ID" value="MDY0406768.1"/>
    <property type="molecule type" value="Genomic_DNA"/>
</dbReference>
<dbReference type="InterPro" id="IPR029033">
    <property type="entry name" value="His_PPase_superfam"/>
</dbReference>
<protein>
    <submittedName>
        <fullName evidence="1">Histidine phosphatase family protein</fullName>
    </submittedName>
</protein>
<proteinExistence type="predicted"/>
<dbReference type="RefSeq" id="WP_320385066.1">
    <property type="nucleotide sequence ID" value="NZ_JAROCA020000002.1"/>
</dbReference>
<evidence type="ECO:0000313" key="2">
    <source>
        <dbReference type="Proteomes" id="UP001228376"/>
    </source>
</evidence>
<name>A0ABU5CK78_9BACI</name>
<dbReference type="Gene3D" id="3.40.50.1240">
    <property type="entry name" value="Phosphoglycerate mutase-like"/>
    <property type="match status" value="1"/>
</dbReference>
<dbReference type="Pfam" id="PF00300">
    <property type="entry name" value="His_Phos_1"/>
    <property type="match status" value="1"/>
</dbReference>
<reference evidence="1 2" key="1">
    <citation type="submission" date="2023-10" db="EMBL/GenBank/DDBJ databases">
        <title>179-bfca-hs.</title>
        <authorList>
            <person name="Miliotis G."/>
            <person name="Sengupta P."/>
            <person name="Hameed A."/>
            <person name="Chuvochina M."/>
            <person name="Mcdonagh F."/>
            <person name="Simpson A.C."/>
            <person name="Singh N.K."/>
            <person name="Rekha P.D."/>
            <person name="Raman K."/>
            <person name="Hugenholtz P."/>
            <person name="Venkateswaran K."/>
        </authorList>
    </citation>
    <scope>NUCLEOTIDE SEQUENCE [LARGE SCALE GENOMIC DNA]</scope>
    <source>
        <strain evidence="1 2">179-BFC-A-HS</strain>
    </source>
</reference>
<sequence length="145" mass="16476">METLSKIKKANIVITSDLKRSIDSAKLLNLHGKYITDPLFREVEIPANISSLKGLTFKPATWSVISRLLWFCGYSRDCESLIHARVRAEKAANVLVEYAKEHTNVVLVGHGFFNMLIAKELRKMGFRGRRKTNSRHWGITTFSLG</sequence>
<keyword evidence="2" id="KW-1185">Reference proteome</keyword>